<dbReference type="Pfam" id="PF07969">
    <property type="entry name" value="Amidohydro_3"/>
    <property type="match status" value="1"/>
</dbReference>
<name>X0TNP3_9ZZZZ</name>
<reference evidence="2" key="1">
    <citation type="journal article" date="2014" name="Front. Microbiol.">
        <title>High frequency of phylogenetically diverse reductive dehalogenase-homologous genes in deep subseafloor sedimentary metagenomes.</title>
        <authorList>
            <person name="Kawai M."/>
            <person name="Futagami T."/>
            <person name="Toyoda A."/>
            <person name="Takaki Y."/>
            <person name="Nishi S."/>
            <person name="Hori S."/>
            <person name="Arai W."/>
            <person name="Tsubouchi T."/>
            <person name="Morono Y."/>
            <person name="Uchiyama I."/>
            <person name="Ito T."/>
            <person name="Fujiyama A."/>
            <person name="Inagaki F."/>
            <person name="Takami H."/>
        </authorList>
    </citation>
    <scope>NUCLEOTIDE SEQUENCE</scope>
    <source>
        <strain evidence="2">Expedition CK06-06</strain>
    </source>
</reference>
<dbReference type="AlphaFoldDB" id="X0TNP3"/>
<comment type="caution">
    <text evidence="2">The sequence shown here is derived from an EMBL/GenBank/DDBJ whole genome shotgun (WGS) entry which is preliminary data.</text>
</comment>
<evidence type="ECO:0000259" key="1">
    <source>
        <dbReference type="Pfam" id="PF07969"/>
    </source>
</evidence>
<accession>X0TNP3</accession>
<dbReference type="PANTHER" id="PTHR22642">
    <property type="entry name" value="IMIDAZOLONEPROPIONASE"/>
    <property type="match status" value="1"/>
</dbReference>
<evidence type="ECO:0000313" key="2">
    <source>
        <dbReference type="EMBL" id="GAF95173.1"/>
    </source>
</evidence>
<dbReference type="Gene3D" id="3.20.20.140">
    <property type="entry name" value="Metal-dependent hydrolases"/>
    <property type="match status" value="1"/>
</dbReference>
<feature type="non-terminal residue" evidence="2">
    <location>
        <position position="162"/>
    </location>
</feature>
<sequence>PHDAVHLACKQWSQWGITTIHQAGSTPNDTIPLQSLRDDGKLSVRVRLYVNNMAPNLDTLDHVIALGLRSGFGDDMIRLQGVKLALDSMGTMGTAATYKPCTGNPDSLGILLMDPEKLTEYIVKAHKAGLQTATHSIGDRAIDINLDAIEAALKEQPDDDHR</sequence>
<proteinExistence type="predicted"/>
<feature type="domain" description="Amidohydrolase 3" evidence="1">
    <location>
        <begin position="4"/>
        <end position="161"/>
    </location>
</feature>
<protein>
    <recommendedName>
        <fullName evidence="1">Amidohydrolase 3 domain-containing protein</fullName>
    </recommendedName>
</protein>
<dbReference type="EMBL" id="BARS01013272">
    <property type="protein sequence ID" value="GAF95173.1"/>
    <property type="molecule type" value="Genomic_DNA"/>
</dbReference>
<dbReference type="PANTHER" id="PTHR22642:SF2">
    <property type="entry name" value="PROTEIN LONG AFTER FAR-RED 3"/>
    <property type="match status" value="1"/>
</dbReference>
<feature type="non-terminal residue" evidence="2">
    <location>
        <position position="1"/>
    </location>
</feature>
<dbReference type="InterPro" id="IPR032466">
    <property type="entry name" value="Metal_Hydrolase"/>
</dbReference>
<gene>
    <name evidence="2" type="ORF">S01H1_23154</name>
</gene>
<dbReference type="InterPro" id="IPR013108">
    <property type="entry name" value="Amidohydro_3"/>
</dbReference>
<dbReference type="SUPFAM" id="SSF51556">
    <property type="entry name" value="Metallo-dependent hydrolases"/>
    <property type="match status" value="1"/>
</dbReference>
<organism evidence="2">
    <name type="scientific">marine sediment metagenome</name>
    <dbReference type="NCBI Taxonomy" id="412755"/>
    <lineage>
        <taxon>unclassified sequences</taxon>
        <taxon>metagenomes</taxon>
        <taxon>ecological metagenomes</taxon>
    </lineage>
</organism>